<keyword evidence="11" id="KW-0411">Iron-sulfur</keyword>
<dbReference type="RefSeq" id="WP_072595516.1">
    <property type="nucleotide sequence ID" value="NZ_CP018221.1"/>
</dbReference>
<dbReference type="SUPFAM" id="SSF55811">
    <property type="entry name" value="Nudix"/>
    <property type="match status" value="1"/>
</dbReference>
<dbReference type="GO" id="GO:0034039">
    <property type="term" value="F:8-oxo-7,8-dihydroguanine DNA N-glycosylase activity"/>
    <property type="evidence" value="ECO:0007669"/>
    <property type="project" value="TreeGrafter"/>
</dbReference>
<dbReference type="CDD" id="cd03431">
    <property type="entry name" value="NUDIX_DNA_Glycosylase_C-MutY"/>
    <property type="match status" value="1"/>
</dbReference>
<dbReference type="GO" id="GO:0035485">
    <property type="term" value="F:adenine/guanine mispair binding"/>
    <property type="evidence" value="ECO:0007669"/>
    <property type="project" value="TreeGrafter"/>
</dbReference>
<dbReference type="Proteomes" id="UP000182063">
    <property type="component" value="Chromosome"/>
</dbReference>
<dbReference type="STRING" id="1921510.BSL82_00345"/>
<evidence type="ECO:0000256" key="1">
    <source>
        <dbReference type="ARBA" id="ARBA00000843"/>
    </source>
</evidence>
<proteinExistence type="inferred from homology"/>
<evidence type="ECO:0000256" key="5">
    <source>
        <dbReference type="ARBA" id="ARBA00022023"/>
    </source>
</evidence>
<dbReference type="GO" id="GO:0032357">
    <property type="term" value="F:oxidized purine DNA binding"/>
    <property type="evidence" value="ECO:0007669"/>
    <property type="project" value="TreeGrafter"/>
</dbReference>
<dbReference type="Gene3D" id="1.10.1670.10">
    <property type="entry name" value="Helix-hairpin-Helix base-excision DNA repair enzymes (C-terminal)"/>
    <property type="match status" value="1"/>
</dbReference>
<comment type="catalytic activity">
    <reaction evidence="1 14">
        <text>Hydrolyzes free adenine bases from 7,8-dihydro-8-oxoguanine:adenine mismatched double-stranded DNA, leaving an apurinic site.</text>
        <dbReference type="EC" id="3.2.2.31"/>
    </reaction>
</comment>
<dbReference type="InterPro" id="IPR023170">
    <property type="entry name" value="HhH_base_excis_C"/>
</dbReference>
<evidence type="ECO:0000256" key="4">
    <source>
        <dbReference type="ARBA" id="ARBA00012045"/>
    </source>
</evidence>
<dbReference type="Gene3D" id="3.90.79.10">
    <property type="entry name" value="Nucleoside Triphosphate Pyrophosphohydrolase"/>
    <property type="match status" value="1"/>
</dbReference>
<dbReference type="GO" id="GO:0006298">
    <property type="term" value="P:mismatch repair"/>
    <property type="evidence" value="ECO:0007669"/>
    <property type="project" value="TreeGrafter"/>
</dbReference>
<evidence type="ECO:0000259" key="15">
    <source>
        <dbReference type="SMART" id="SM00478"/>
    </source>
</evidence>
<dbReference type="PANTHER" id="PTHR42944:SF1">
    <property type="entry name" value="ADENINE DNA GLYCOSYLASE"/>
    <property type="match status" value="1"/>
</dbReference>
<feature type="domain" description="HhH-GPD" evidence="15">
    <location>
        <begin position="44"/>
        <end position="193"/>
    </location>
</feature>
<keyword evidence="17" id="KW-1185">Reference proteome</keyword>
<gene>
    <name evidence="16" type="ORF">BSL82_00345</name>
</gene>
<dbReference type="KEGG" id="sphj:BSL82_00345"/>
<evidence type="ECO:0000256" key="10">
    <source>
        <dbReference type="ARBA" id="ARBA00023004"/>
    </source>
</evidence>
<dbReference type="InterPro" id="IPR015797">
    <property type="entry name" value="NUDIX_hydrolase-like_dom_sf"/>
</dbReference>
<dbReference type="GO" id="GO:0051539">
    <property type="term" value="F:4 iron, 4 sulfur cluster binding"/>
    <property type="evidence" value="ECO:0007669"/>
    <property type="project" value="UniProtKB-UniRule"/>
</dbReference>
<keyword evidence="7" id="KW-0479">Metal-binding</keyword>
<dbReference type="GO" id="GO:0046872">
    <property type="term" value="F:metal ion binding"/>
    <property type="evidence" value="ECO:0007669"/>
    <property type="project" value="UniProtKB-UniRule"/>
</dbReference>
<dbReference type="CDD" id="cd00056">
    <property type="entry name" value="ENDO3c"/>
    <property type="match status" value="1"/>
</dbReference>
<evidence type="ECO:0000256" key="3">
    <source>
        <dbReference type="ARBA" id="ARBA00008343"/>
    </source>
</evidence>
<dbReference type="Pfam" id="PF00633">
    <property type="entry name" value="HHH"/>
    <property type="match status" value="1"/>
</dbReference>
<dbReference type="GO" id="GO:0000701">
    <property type="term" value="F:purine-specific mismatch base pair DNA N-glycosylase activity"/>
    <property type="evidence" value="ECO:0007669"/>
    <property type="project" value="UniProtKB-EC"/>
</dbReference>
<evidence type="ECO:0000256" key="6">
    <source>
        <dbReference type="ARBA" id="ARBA00022485"/>
    </source>
</evidence>
<keyword evidence="10 14" id="KW-0408">Iron</keyword>
<name>A0A1L3ZQP4_9SPHN</name>
<protein>
    <recommendedName>
        <fullName evidence="5 14">Adenine DNA glycosylase</fullName>
        <ecNumber evidence="4 14">3.2.2.31</ecNumber>
    </recommendedName>
</protein>
<evidence type="ECO:0000256" key="12">
    <source>
        <dbReference type="ARBA" id="ARBA00023204"/>
    </source>
</evidence>
<dbReference type="GO" id="GO:0006284">
    <property type="term" value="P:base-excision repair"/>
    <property type="evidence" value="ECO:0007669"/>
    <property type="project" value="UniProtKB-UniRule"/>
</dbReference>
<comment type="similarity">
    <text evidence="3 14">Belongs to the Nth/MutY family.</text>
</comment>
<evidence type="ECO:0000256" key="8">
    <source>
        <dbReference type="ARBA" id="ARBA00022763"/>
    </source>
</evidence>
<keyword evidence="12" id="KW-0234">DNA repair</keyword>
<dbReference type="EC" id="3.2.2.31" evidence="4 14"/>
<comment type="cofactor">
    <cofactor evidence="14">
        <name>[4Fe-4S] cluster</name>
        <dbReference type="ChEBI" id="CHEBI:49883"/>
    </cofactor>
    <text evidence="14">Binds 1 [4Fe-4S] cluster.</text>
</comment>
<keyword evidence="8 14" id="KW-0227">DNA damage</keyword>
<keyword evidence="6" id="KW-0004">4Fe-4S</keyword>
<dbReference type="Pfam" id="PF14815">
    <property type="entry name" value="NUDIX_4"/>
    <property type="match status" value="1"/>
</dbReference>
<dbReference type="InterPro" id="IPR044298">
    <property type="entry name" value="MIG/MutY"/>
</dbReference>
<dbReference type="InterPro" id="IPR004036">
    <property type="entry name" value="Endonuclease-III-like_CS2"/>
</dbReference>
<evidence type="ECO:0000256" key="11">
    <source>
        <dbReference type="ARBA" id="ARBA00023014"/>
    </source>
</evidence>
<keyword evidence="9" id="KW-0378">Hydrolase</keyword>
<dbReference type="InterPro" id="IPR003265">
    <property type="entry name" value="HhH-GPD_domain"/>
</dbReference>
<evidence type="ECO:0000313" key="16">
    <source>
        <dbReference type="EMBL" id="API57940.1"/>
    </source>
</evidence>
<evidence type="ECO:0000256" key="14">
    <source>
        <dbReference type="RuleBase" id="RU365096"/>
    </source>
</evidence>
<dbReference type="InterPro" id="IPR000445">
    <property type="entry name" value="HhH_motif"/>
</dbReference>
<sequence length="349" mass="37792">MAVENVSHTLLNWYDRHARQLPWRTPPGSNLRPDPYAVWMSEIMLQQTTVAAVIPYFEKFMARWPTVAALAAADDTDVMTAWAGLGYYSRARNLLACARTVVERHDGHFPPDESVLLALPGIGPYTAGAIAAIAFGLPATVVDGNVERVVSRLYAVNIPLPAARAELRRLTAGITPAVRPGDFAQAMMDLGATVCAPRAPRCLGCPLSVHCRAHAAGTADAFPVKPAKRARPERRGTAFWIERDGHVLLVTRPARGLLGGMRALPTTDWVDKDADGLSETLPGQWQVASTAVRHIFTHFALTLDVAMGNAPHPEMPGEWWPVDNLHEAGLPTVFAKAAAAALAEREQPC</sequence>
<dbReference type="OrthoDB" id="9802365at2"/>
<dbReference type="AlphaFoldDB" id="A0A1L3ZQP4"/>
<evidence type="ECO:0000256" key="2">
    <source>
        <dbReference type="ARBA" id="ARBA00002933"/>
    </source>
</evidence>
<keyword evidence="13 14" id="KW-0326">Glycosidase</keyword>
<dbReference type="PROSITE" id="PS01155">
    <property type="entry name" value="ENDONUCLEASE_III_2"/>
    <property type="match status" value="1"/>
</dbReference>
<dbReference type="SUPFAM" id="SSF48150">
    <property type="entry name" value="DNA-glycosylase"/>
    <property type="match status" value="1"/>
</dbReference>
<dbReference type="Gene3D" id="1.10.340.30">
    <property type="entry name" value="Hypothetical protein, domain 2"/>
    <property type="match status" value="1"/>
</dbReference>
<comment type="function">
    <text evidence="2">Adenine glycosylase active on G-A mispairs. MutY also corrects error-prone DNA synthesis past GO lesions which are due to the oxidatively damaged form of guanine: 7,8-dihydro-8-oxoguanine (8-oxo-dGTP).</text>
</comment>
<dbReference type="InterPro" id="IPR005760">
    <property type="entry name" value="A/G_AdeGlyc_MutY"/>
</dbReference>
<evidence type="ECO:0000256" key="13">
    <source>
        <dbReference type="ARBA" id="ARBA00023295"/>
    </source>
</evidence>
<dbReference type="Pfam" id="PF00730">
    <property type="entry name" value="HhH-GPD"/>
    <property type="match status" value="1"/>
</dbReference>
<organism evidence="16 17">
    <name type="scientific">Tardibacter chloracetimidivorans</name>
    <dbReference type="NCBI Taxonomy" id="1921510"/>
    <lineage>
        <taxon>Bacteria</taxon>
        <taxon>Pseudomonadati</taxon>
        <taxon>Pseudomonadota</taxon>
        <taxon>Alphaproteobacteria</taxon>
        <taxon>Sphingomonadales</taxon>
        <taxon>Sphingomonadaceae</taxon>
        <taxon>Tardibacter</taxon>
    </lineage>
</organism>
<dbReference type="FunFam" id="1.10.340.30:FF:000002">
    <property type="entry name" value="Adenine DNA glycosylase"/>
    <property type="match status" value="1"/>
</dbReference>
<evidence type="ECO:0000256" key="9">
    <source>
        <dbReference type="ARBA" id="ARBA00022801"/>
    </source>
</evidence>
<evidence type="ECO:0000256" key="7">
    <source>
        <dbReference type="ARBA" id="ARBA00022723"/>
    </source>
</evidence>
<dbReference type="InterPro" id="IPR011257">
    <property type="entry name" value="DNA_glycosylase"/>
</dbReference>
<evidence type="ECO:0000313" key="17">
    <source>
        <dbReference type="Proteomes" id="UP000182063"/>
    </source>
</evidence>
<reference evidence="17" key="1">
    <citation type="submission" date="2016-11" db="EMBL/GenBank/DDBJ databases">
        <title>Complete Genome Sequence of alachlor-degrading Sphingomonas sp. strain JJ-A5.</title>
        <authorList>
            <person name="Lee H."/>
            <person name="Ka J.-O."/>
        </authorList>
    </citation>
    <scope>NUCLEOTIDE SEQUENCE [LARGE SCALE GENOMIC DNA]</scope>
    <source>
        <strain evidence="17">JJ-A5</strain>
    </source>
</reference>
<dbReference type="NCBIfam" id="TIGR01084">
    <property type="entry name" value="mutY"/>
    <property type="match status" value="1"/>
</dbReference>
<dbReference type="InterPro" id="IPR029119">
    <property type="entry name" value="MutY_C"/>
</dbReference>
<accession>A0A1L3ZQP4</accession>
<dbReference type="EMBL" id="CP018221">
    <property type="protein sequence ID" value="API57940.1"/>
    <property type="molecule type" value="Genomic_DNA"/>
</dbReference>
<dbReference type="SMART" id="SM00478">
    <property type="entry name" value="ENDO3c"/>
    <property type="match status" value="1"/>
</dbReference>
<dbReference type="PANTHER" id="PTHR42944">
    <property type="entry name" value="ADENINE DNA GLYCOSYLASE"/>
    <property type="match status" value="1"/>
</dbReference>